<organism evidence="1 2">
    <name type="scientific">Vibrio rotiferianus</name>
    <dbReference type="NCBI Taxonomy" id="190895"/>
    <lineage>
        <taxon>Bacteria</taxon>
        <taxon>Pseudomonadati</taxon>
        <taxon>Pseudomonadota</taxon>
        <taxon>Gammaproteobacteria</taxon>
        <taxon>Vibrionales</taxon>
        <taxon>Vibrionaceae</taxon>
        <taxon>Vibrio</taxon>
    </lineage>
</organism>
<proteinExistence type="predicted"/>
<accession>A0A510I1W3</accession>
<dbReference type="AlphaFoldDB" id="A0A510I1W3"/>
<gene>
    <name evidence="1" type="ORF">VroAM7_02280</name>
</gene>
<protein>
    <submittedName>
        <fullName evidence="1">Uncharacterized protein</fullName>
    </submittedName>
</protein>
<reference evidence="2" key="1">
    <citation type="submission" date="2019-07" db="EMBL/GenBank/DDBJ databases">
        <title>Complete Genome Sequences of Vibrion rotiferianus strain AM7.</title>
        <authorList>
            <person name="Miyazaki K."/>
            <person name="Wiseschart A."/>
            <person name="Pootanakit K."/>
            <person name="Ishimori K."/>
            <person name="Kitahara K."/>
        </authorList>
    </citation>
    <scope>NUCLEOTIDE SEQUENCE [LARGE SCALE GENOMIC DNA]</scope>
    <source>
        <strain evidence="2">AM7</strain>
    </source>
</reference>
<name>A0A510I1W3_9VIBR</name>
<dbReference type="EMBL" id="AP019798">
    <property type="protein sequence ID" value="BBL87575.1"/>
    <property type="molecule type" value="Genomic_DNA"/>
</dbReference>
<dbReference type="Proteomes" id="UP000315115">
    <property type="component" value="Chromosome 1"/>
</dbReference>
<evidence type="ECO:0000313" key="2">
    <source>
        <dbReference type="Proteomes" id="UP000315115"/>
    </source>
</evidence>
<evidence type="ECO:0000313" key="1">
    <source>
        <dbReference type="EMBL" id="BBL87575.1"/>
    </source>
</evidence>
<sequence length="193" mass="22668">MSTWDSNFGKFNQSVSRLQKLQSLHKTLVNTRFYSYLPENSQGVRRLYFYGTENKVKAISSSAFSDPDRSTFYILEVEKSTEGLYQLLYREVDTSVSWLDDPNSEKNFTKPIVVLESKAKMSFEYFGWGSMSDYNERSFEERVWRSEYNAGSRNIPPEMLKLVFADKKQGSIYFPLLQWEYEYIGRSSEDESV</sequence>